<evidence type="ECO:0000313" key="1">
    <source>
        <dbReference type="EMBL" id="OMO81874.1"/>
    </source>
</evidence>
<dbReference type="EMBL" id="AWUE01018189">
    <property type="protein sequence ID" value="OMO81874.1"/>
    <property type="molecule type" value="Genomic_DNA"/>
</dbReference>
<dbReference type="Proteomes" id="UP000187203">
    <property type="component" value="Unassembled WGS sequence"/>
</dbReference>
<proteinExistence type="predicted"/>
<organism evidence="1 2">
    <name type="scientific">Corchorus olitorius</name>
    <dbReference type="NCBI Taxonomy" id="93759"/>
    <lineage>
        <taxon>Eukaryota</taxon>
        <taxon>Viridiplantae</taxon>
        <taxon>Streptophyta</taxon>
        <taxon>Embryophyta</taxon>
        <taxon>Tracheophyta</taxon>
        <taxon>Spermatophyta</taxon>
        <taxon>Magnoliopsida</taxon>
        <taxon>eudicotyledons</taxon>
        <taxon>Gunneridae</taxon>
        <taxon>Pentapetalae</taxon>
        <taxon>rosids</taxon>
        <taxon>malvids</taxon>
        <taxon>Malvales</taxon>
        <taxon>Malvaceae</taxon>
        <taxon>Grewioideae</taxon>
        <taxon>Apeibeae</taxon>
        <taxon>Corchorus</taxon>
    </lineage>
</organism>
<keyword evidence="2" id="KW-1185">Reference proteome</keyword>
<sequence>MAQTSQTIKTKCEAVMQTFKFQVLKSKTQSMNVKIIS</sequence>
<accession>A0A1R3IH16</accession>
<dbReference type="AlphaFoldDB" id="A0A1R3IH16"/>
<name>A0A1R3IH16_9ROSI</name>
<evidence type="ECO:0000313" key="2">
    <source>
        <dbReference type="Proteomes" id="UP000187203"/>
    </source>
</evidence>
<reference evidence="2" key="1">
    <citation type="submission" date="2013-09" db="EMBL/GenBank/DDBJ databases">
        <title>Corchorus olitorius genome sequencing.</title>
        <authorList>
            <person name="Alam M."/>
            <person name="Haque M.S."/>
            <person name="Islam M.S."/>
            <person name="Emdad E.M."/>
            <person name="Islam M.M."/>
            <person name="Ahmed B."/>
            <person name="Halim A."/>
            <person name="Hossen Q.M.M."/>
            <person name="Hossain M.Z."/>
            <person name="Ahmed R."/>
            <person name="Khan M.M."/>
            <person name="Islam R."/>
            <person name="Rashid M.M."/>
            <person name="Khan S.A."/>
            <person name="Rahman M.S."/>
            <person name="Alam M."/>
            <person name="Yahiya A.S."/>
            <person name="Khan M.S."/>
            <person name="Azam M.S."/>
            <person name="Haque T."/>
            <person name="Lashkar M.Z.H."/>
            <person name="Akhand A.I."/>
            <person name="Morshed G."/>
            <person name="Roy S."/>
            <person name="Uddin K.S."/>
            <person name="Rabeya T."/>
            <person name="Hossain A.S."/>
            <person name="Chowdhury A."/>
            <person name="Snigdha A.R."/>
            <person name="Mortoza M.S."/>
            <person name="Matin S.A."/>
            <person name="Hoque S.M.E."/>
            <person name="Islam M.K."/>
            <person name="Roy D.K."/>
            <person name="Haider R."/>
            <person name="Moosa M.M."/>
            <person name="Elias S.M."/>
            <person name="Hasan A.M."/>
            <person name="Jahan S."/>
            <person name="Shafiuddin M."/>
            <person name="Mahmood N."/>
            <person name="Shommy N.S."/>
        </authorList>
    </citation>
    <scope>NUCLEOTIDE SEQUENCE [LARGE SCALE GENOMIC DNA]</scope>
    <source>
        <strain evidence="2">cv. O-4</strain>
    </source>
</reference>
<protein>
    <submittedName>
        <fullName evidence="1">Uncharacterized protein</fullName>
    </submittedName>
</protein>
<gene>
    <name evidence="1" type="ORF">COLO4_23390</name>
</gene>
<comment type="caution">
    <text evidence="1">The sequence shown here is derived from an EMBL/GenBank/DDBJ whole genome shotgun (WGS) entry which is preliminary data.</text>
</comment>